<dbReference type="InterPro" id="IPR005162">
    <property type="entry name" value="Retrotrans_gag_dom"/>
</dbReference>
<comment type="caution">
    <text evidence="3">The sequence shown here is derived from an EMBL/GenBank/DDBJ whole genome shotgun (WGS) entry which is preliminary data.</text>
</comment>
<feature type="region of interest" description="Disordered" evidence="1">
    <location>
        <begin position="1"/>
        <end position="20"/>
    </location>
</feature>
<dbReference type="AlphaFoldDB" id="A0AAW2WX36"/>
<dbReference type="PANTHER" id="PTHR33223">
    <property type="entry name" value="CCHC-TYPE DOMAIN-CONTAINING PROTEIN"/>
    <property type="match status" value="1"/>
</dbReference>
<evidence type="ECO:0000256" key="1">
    <source>
        <dbReference type="SAM" id="MobiDB-lite"/>
    </source>
</evidence>
<feature type="domain" description="Retrotransposon gag" evidence="2">
    <location>
        <begin position="75"/>
        <end position="157"/>
    </location>
</feature>
<sequence length="218" mass="25149">MPDARSSKREIRGEPAISGVDREDVGRQIEKLGQKIDELKMRGRLIAQNRNSLFARKILTKVVHPSFRLPDLPKEAQEWFTSIPNGTIESYNQLIQKFTFRFASKRKTKKSTTCLFTIRQKEDEFLKSFIGRFNNETLEVQNSRIDMILSVLIHGLKNGSFALAPARDPPEDVEQLMQLSQKYIDEEDMNAMKDGEWSNPGGQDRGCDRRRRDECNKG</sequence>
<reference evidence="3" key="2">
    <citation type="journal article" date="2024" name="Plant">
        <title>Genomic evolution and insights into agronomic trait innovations of Sesamum species.</title>
        <authorList>
            <person name="Miao H."/>
            <person name="Wang L."/>
            <person name="Qu L."/>
            <person name="Liu H."/>
            <person name="Sun Y."/>
            <person name="Le M."/>
            <person name="Wang Q."/>
            <person name="Wei S."/>
            <person name="Zheng Y."/>
            <person name="Lin W."/>
            <person name="Duan Y."/>
            <person name="Cao H."/>
            <person name="Xiong S."/>
            <person name="Wang X."/>
            <person name="Wei L."/>
            <person name="Li C."/>
            <person name="Ma Q."/>
            <person name="Ju M."/>
            <person name="Zhao R."/>
            <person name="Li G."/>
            <person name="Mu C."/>
            <person name="Tian Q."/>
            <person name="Mei H."/>
            <person name="Zhang T."/>
            <person name="Gao T."/>
            <person name="Zhang H."/>
        </authorList>
    </citation>
    <scope>NUCLEOTIDE SEQUENCE</scope>
    <source>
        <strain evidence="3">KEN1</strain>
    </source>
</reference>
<feature type="compositionally biased region" description="Basic and acidic residues" evidence="1">
    <location>
        <begin position="1"/>
        <end position="13"/>
    </location>
</feature>
<organism evidence="3">
    <name type="scientific">Sesamum latifolium</name>
    <dbReference type="NCBI Taxonomy" id="2727402"/>
    <lineage>
        <taxon>Eukaryota</taxon>
        <taxon>Viridiplantae</taxon>
        <taxon>Streptophyta</taxon>
        <taxon>Embryophyta</taxon>
        <taxon>Tracheophyta</taxon>
        <taxon>Spermatophyta</taxon>
        <taxon>Magnoliopsida</taxon>
        <taxon>eudicotyledons</taxon>
        <taxon>Gunneridae</taxon>
        <taxon>Pentapetalae</taxon>
        <taxon>asterids</taxon>
        <taxon>lamiids</taxon>
        <taxon>Lamiales</taxon>
        <taxon>Pedaliaceae</taxon>
        <taxon>Sesamum</taxon>
    </lineage>
</organism>
<dbReference type="PANTHER" id="PTHR33223:SF10">
    <property type="entry name" value="AMINOTRANSFERASE-LIKE PLANT MOBILE DOMAIN-CONTAINING PROTEIN"/>
    <property type="match status" value="1"/>
</dbReference>
<feature type="compositionally biased region" description="Basic and acidic residues" evidence="1">
    <location>
        <begin position="205"/>
        <end position="218"/>
    </location>
</feature>
<evidence type="ECO:0000259" key="2">
    <source>
        <dbReference type="Pfam" id="PF03732"/>
    </source>
</evidence>
<name>A0AAW2WX36_9LAMI</name>
<feature type="region of interest" description="Disordered" evidence="1">
    <location>
        <begin position="189"/>
        <end position="218"/>
    </location>
</feature>
<protein>
    <recommendedName>
        <fullName evidence="2">Retrotransposon gag domain-containing protein</fullName>
    </recommendedName>
</protein>
<gene>
    <name evidence="3" type="ORF">Slati_1772800</name>
</gene>
<reference evidence="3" key="1">
    <citation type="submission" date="2020-06" db="EMBL/GenBank/DDBJ databases">
        <authorList>
            <person name="Li T."/>
            <person name="Hu X."/>
            <person name="Zhang T."/>
            <person name="Song X."/>
            <person name="Zhang H."/>
            <person name="Dai N."/>
            <person name="Sheng W."/>
            <person name="Hou X."/>
            <person name="Wei L."/>
        </authorList>
    </citation>
    <scope>NUCLEOTIDE SEQUENCE</scope>
    <source>
        <strain evidence="3">KEN1</strain>
        <tissue evidence="3">Leaf</tissue>
    </source>
</reference>
<dbReference type="EMBL" id="JACGWN010000006">
    <property type="protein sequence ID" value="KAL0446449.1"/>
    <property type="molecule type" value="Genomic_DNA"/>
</dbReference>
<proteinExistence type="predicted"/>
<dbReference type="Pfam" id="PF03732">
    <property type="entry name" value="Retrotrans_gag"/>
    <property type="match status" value="1"/>
</dbReference>
<evidence type="ECO:0000313" key="3">
    <source>
        <dbReference type="EMBL" id="KAL0446449.1"/>
    </source>
</evidence>
<accession>A0AAW2WX36</accession>